<dbReference type="SUPFAM" id="SSF51126">
    <property type="entry name" value="Pectin lyase-like"/>
    <property type="match status" value="3"/>
</dbReference>
<evidence type="ECO:0000259" key="2">
    <source>
        <dbReference type="Pfam" id="PF07602"/>
    </source>
</evidence>
<dbReference type="EMBL" id="MASJ01000039">
    <property type="protein sequence ID" value="OCS83059.1"/>
    <property type="molecule type" value="Genomic_DNA"/>
</dbReference>
<dbReference type="OrthoDB" id="136763at2"/>
<feature type="domain" description="DUF1565" evidence="2">
    <location>
        <begin position="14"/>
        <end position="41"/>
    </location>
</feature>
<dbReference type="STRING" id="33978.A6M13_06560"/>
<dbReference type="Pfam" id="PF07602">
    <property type="entry name" value="DUF1565"/>
    <property type="match status" value="1"/>
</dbReference>
<feature type="domain" description="Right handed beta helix" evidence="3">
    <location>
        <begin position="515"/>
        <end position="635"/>
    </location>
</feature>
<evidence type="ECO:0008006" key="6">
    <source>
        <dbReference type="Google" id="ProtNLM"/>
    </source>
</evidence>
<accession>A0A1C0Y7A3</accession>
<feature type="domain" description="Right handed beta helix" evidence="3">
    <location>
        <begin position="206"/>
        <end position="345"/>
    </location>
</feature>
<keyword evidence="5" id="KW-1185">Reference proteome</keyword>
<protein>
    <recommendedName>
        <fullName evidence="6">Right handed beta helix domain-containing protein</fullName>
    </recommendedName>
</protein>
<dbReference type="InterPro" id="IPR011050">
    <property type="entry name" value="Pectin_lyase_fold/virulence"/>
</dbReference>
<evidence type="ECO:0000313" key="4">
    <source>
        <dbReference type="EMBL" id="OCS83059.1"/>
    </source>
</evidence>
<feature type="domain" description="Right handed beta helix" evidence="3">
    <location>
        <begin position="352"/>
        <end position="507"/>
    </location>
</feature>
<comment type="caution">
    <text evidence="4">The sequence shown here is derived from an EMBL/GenBank/DDBJ whole genome shotgun (WGS) entry which is preliminary data.</text>
</comment>
<dbReference type="InterPro" id="IPR012334">
    <property type="entry name" value="Pectin_lyas_fold"/>
</dbReference>
<dbReference type="AlphaFoldDB" id="A0A1C0Y7A3"/>
<feature type="domain" description="Right handed beta helix" evidence="3">
    <location>
        <begin position="72"/>
        <end position="201"/>
    </location>
</feature>
<dbReference type="PANTHER" id="PTHR22990">
    <property type="entry name" value="F-BOX ONLY PROTEIN"/>
    <property type="match status" value="1"/>
</dbReference>
<dbReference type="InterPro" id="IPR051550">
    <property type="entry name" value="SCF-Subunits/Alg-Epimerases"/>
</dbReference>
<evidence type="ECO:0000259" key="3">
    <source>
        <dbReference type="Pfam" id="PF13229"/>
    </source>
</evidence>
<dbReference type="InterPro" id="IPR039448">
    <property type="entry name" value="Beta_helix"/>
</dbReference>
<dbReference type="PANTHER" id="PTHR22990:SF15">
    <property type="entry name" value="F-BOX ONLY PROTEIN 10"/>
    <property type="match status" value="1"/>
</dbReference>
<organism evidence="4 5">
    <name type="scientific">Caryophanon tenue</name>
    <dbReference type="NCBI Taxonomy" id="33978"/>
    <lineage>
        <taxon>Bacteria</taxon>
        <taxon>Bacillati</taxon>
        <taxon>Bacillota</taxon>
        <taxon>Bacilli</taxon>
        <taxon>Bacillales</taxon>
        <taxon>Caryophanaceae</taxon>
        <taxon>Caryophanon</taxon>
    </lineage>
</organism>
<proteinExistence type="predicted"/>
<dbReference type="Gene3D" id="2.160.20.10">
    <property type="entry name" value="Single-stranded right-handed beta-helix, Pectin lyase-like"/>
    <property type="match status" value="2"/>
</dbReference>
<evidence type="ECO:0000256" key="1">
    <source>
        <dbReference type="ARBA" id="ARBA00022737"/>
    </source>
</evidence>
<dbReference type="Pfam" id="PF13229">
    <property type="entry name" value="Beta_helix"/>
    <property type="match status" value="4"/>
</dbReference>
<dbReference type="Proteomes" id="UP000093199">
    <property type="component" value="Unassembled WGS sequence"/>
</dbReference>
<dbReference type="RefSeq" id="WP_066548087.1">
    <property type="nucleotide sequence ID" value="NZ_MASJ01000039.1"/>
</dbReference>
<reference evidence="4 5" key="1">
    <citation type="submission" date="2016-07" db="EMBL/GenBank/DDBJ databases">
        <title>Caryophanon tenue genome sequencing.</title>
        <authorList>
            <person name="Verma A."/>
            <person name="Pal Y."/>
            <person name="Krishnamurthi S."/>
        </authorList>
    </citation>
    <scope>NUCLEOTIDE SEQUENCE [LARGE SCALE GENOMIC DNA]</scope>
    <source>
        <strain evidence="4 5">DSM 14152</strain>
    </source>
</reference>
<gene>
    <name evidence="4" type="ORF">A6M13_06560</name>
</gene>
<sequence length="642" mass="71532">MAIIKVASSIFSTVRTITKALKIAKAGDVIHLANGTYNETLEIEGSVTIEGSHKQQTVFTGTLIIMQNAHIVLENMTLHPSATIVVKGNAFFNNCDISTTSLSTLVTVFGTLETKNCTVFGAKEVGLELRPNAQLVMDRSHLHTNGKVNILADHANIELFYCALYEANHAVWLKNDSLLNLKKCRIHDHTGTQLIAHQQSSIFDQGSKIWRGNGNGIYASNQAEVTLIGSQIFEHTLPQVWMQHAHLKVRNTLIAHGKESGIMLRDHASAEIFDAEFTHHTLAHLQVTLSSHAHITTTQMMHSRGNAIQLKDHATVNMTESKISESYLAQCHVSEKSVLHLYDSTIDHGIQNGIFCERKSAVYVIQSCVSFHKSSAISAVDASVELLSSDVFHNSGNAVLLMNHASVYADDCRFSQNAMPHFAGKSRASIHIRYSELADGKSIYALEDSLVKIEHSHIHTSNGIQLEIRERTKMTIFHSKIAAGQSNGIKVSESSFLEMVHSEISDHRLPQLVVDDSQLILRHCEVHSGYENGLLLGNEAEALIEDTFLSKHRFPQLWVNDHSSVELRTVHFTEAMEADIYVSKHSSIDLHKCYIYNERVAQNIQALHHSKIELHDSITRTTRGEAFYIENNSSITKDVEEH</sequence>
<name>A0A1C0Y7A3_9BACL</name>
<dbReference type="InterPro" id="IPR011459">
    <property type="entry name" value="DUF1565"/>
</dbReference>
<evidence type="ECO:0000313" key="5">
    <source>
        <dbReference type="Proteomes" id="UP000093199"/>
    </source>
</evidence>
<dbReference type="GO" id="GO:0006511">
    <property type="term" value="P:ubiquitin-dependent protein catabolic process"/>
    <property type="evidence" value="ECO:0007669"/>
    <property type="project" value="TreeGrafter"/>
</dbReference>
<keyword evidence="1" id="KW-0677">Repeat</keyword>